<evidence type="ECO:0000313" key="5">
    <source>
        <dbReference type="Proteomes" id="UP000078292"/>
    </source>
</evidence>
<dbReference type="GO" id="GO:0005737">
    <property type="term" value="C:cytoplasm"/>
    <property type="evidence" value="ECO:0007669"/>
    <property type="project" value="UniProtKB-SubCell"/>
</dbReference>
<evidence type="ECO:0000256" key="2">
    <source>
        <dbReference type="ARBA" id="ARBA00023186"/>
    </source>
</evidence>
<dbReference type="OrthoDB" id="9798772at2"/>
<comment type="subcellular location">
    <subcellularLocation>
        <location evidence="3">Cytoplasm</location>
    </subcellularLocation>
</comment>
<dbReference type="InterPro" id="IPR038277">
    <property type="entry name" value="UreF_sf"/>
</dbReference>
<keyword evidence="3" id="KW-0963">Cytoplasm</keyword>
<dbReference type="AlphaFoldDB" id="A0A1B7M1D0"/>
<evidence type="ECO:0000313" key="4">
    <source>
        <dbReference type="EMBL" id="OAV62365.1"/>
    </source>
</evidence>
<keyword evidence="2 3" id="KW-0143">Chaperone</keyword>
<protein>
    <recommendedName>
        <fullName evidence="3">Urease accessory protein UreF</fullName>
    </recommendedName>
</protein>
<comment type="subunit">
    <text evidence="3">UreD, UreF and UreG form a complex that acts as a GTP-hydrolysis-dependent molecular chaperone, activating the urease apoprotein by helping to assemble the nickel containing metallocenter of UreC. The UreE protein probably delivers the nickel.</text>
</comment>
<dbReference type="Gene3D" id="1.10.4190.10">
    <property type="entry name" value="Urease accessory protein UreF"/>
    <property type="match status" value="1"/>
</dbReference>
<dbReference type="RefSeq" id="WP_043057075.1">
    <property type="nucleotide sequence ID" value="NZ_LXEY01000012.1"/>
</dbReference>
<dbReference type="PANTHER" id="PTHR33620">
    <property type="entry name" value="UREASE ACCESSORY PROTEIN F"/>
    <property type="match status" value="1"/>
</dbReference>
<dbReference type="STRING" id="1837282.A6F49_06535"/>
<dbReference type="HAMAP" id="MF_01385">
    <property type="entry name" value="UreF"/>
    <property type="match status" value="1"/>
</dbReference>
<evidence type="ECO:0000256" key="3">
    <source>
        <dbReference type="HAMAP-Rule" id="MF_01385"/>
    </source>
</evidence>
<evidence type="ECO:0000256" key="1">
    <source>
        <dbReference type="ARBA" id="ARBA00022988"/>
    </source>
</evidence>
<name>A0A1B7M1D0_9MICC</name>
<comment type="similarity">
    <text evidence="3">Belongs to the UreF family.</text>
</comment>
<dbReference type="InterPro" id="IPR002639">
    <property type="entry name" value="UreF"/>
</dbReference>
<dbReference type="Pfam" id="PF01730">
    <property type="entry name" value="UreF"/>
    <property type="match status" value="1"/>
</dbReference>
<reference evidence="4 5" key="1">
    <citation type="submission" date="2016-04" db="EMBL/GenBank/DDBJ databases">
        <title>First whole genome shotgun sequence of the bacterium Enteractinococcus sp. strain UASWS1574.</title>
        <authorList>
            <person name="Crovadore J."/>
            <person name="Chablais R."/>
            <person name="Lefort F."/>
        </authorList>
    </citation>
    <scope>NUCLEOTIDE SEQUENCE [LARGE SCALE GENOMIC DNA]</scope>
    <source>
        <strain evidence="4 5">UASWS1574</strain>
    </source>
</reference>
<accession>A0A1B7M1D0</accession>
<keyword evidence="1 3" id="KW-0996">Nickel insertion</keyword>
<comment type="function">
    <text evidence="3">Required for maturation of urease via the functional incorporation of the urease nickel metallocenter.</text>
</comment>
<dbReference type="Proteomes" id="UP000078292">
    <property type="component" value="Unassembled WGS sequence"/>
</dbReference>
<dbReference type="EMBL" id="LXEY01000012">
    <property type="protein sequence ID" value="OAV62365.1"/>
    <property type="molecule type" value="Genomic_DNA"/>
</dbReference>
<gene>
    <name evidence="3" type="primary">ureF</name>
    <name evidence="4" type="ORF">A6F49_06535</name>
</gene>
<dbReference type="PANTHER" id="PTHR33620:SF1">
    <property type="entry name" value="UREASE ACCESSORY PROTEIN F"/>
    <property type="match status" value="1"/>
</dbReference>
<comment type="caution">
    <text evidence="4">The sequence shown here is derived from an EMBL/GenBank/DDBJ whole genome shotgun (WGS) entry which is preliminary data.</text>
</comment>
<dbReference type="PIRSF" id="PIRSF009467">
    <property type="entry name" value="Ureas_acces_UreF"/>
    <property type="match status" value="1"/>
</dbReference>
<sequence>MPNTPTELTALLTVMQLSDSALPTGSFSHSFGMETYQQRGLVDSADSYTAWATGYLHQMAYTEGLATRLAHEAAVANDHQRVVRIDQLLYASAIPQQIRDAGTSMGQRMNTIVDVAIEETPALRCYRDAIDAGDAQGHPGVVFALAAVAANVPGDQAVAAYLMQLGTSLTQNAIRSIPLGQNAGQRVLSQLRRVVPDVVDVVFDLDEHDLGASAPGLEIAQMMHETQRARMFMS</sequence>
<keyword evidence="5" id="KW-1185">Reference proteome</keyword>
<organism evidence="4 5">
    <name type="scientific">Enteractinococcus helveticum</name>
    <dbReference type="NCBI Taxonomy" id="1837282"/>
    <lineage>
        <taxon>Bacteria</taxon>
        <taxon>Bacillati</taxon>
        <taxon>Actinomycetota</taxon>
        <taxon>Actinomycetes</taxon>
        <taxon>Micrococcales</taxon>
        <taxon>Micrococcaceae</taxon>
    </lineage>
</organism>
<dbReference type="GO" id="GO:0016151">
    <property type="term" value="F:nickel cation binding"/>
    <property type="evidence" value="ECO:0007669"/>
    <property type="project" value="UniProtKB-UniRule"/>
</dbReference>
<proteinExistence type="inferred from homology"/>